<dbReference type="EMBL" id="DXEM01000039">
    <property type="protein sequence ID" value="HIX69052.1"/>
    <property type="molecule type" value="Genomic_DNA"/>
</dbReference>
<dbReference type="EC" id="2.3.1.-" evidence="2"/>
<proteinExistence type="predicted"/>
<gene>
    <name evidence="2" type="ORF">H9735_13160</name>
</gene>
<dbReference type="InterPro" id="IPR000182">
    <property type="entry name" value="GNAT_dom"/>
</dbReference>
<accession>A0A9D1WY45</accession>
<dbReference type="PROSITE" id="PS51186">
    <property type="entry name" value="GNAT"/>
    <property type="match status" value="1"/>
</dbReference>
<dbReference type="Gene3D" id="3.40.630.30">
    <property type="match status" value="1"/>
</dbReference>
<feature type="domain" description="N-acetyltransferase" evidence="1">
    <location>
        <begin position="1"/>
        <end position="138"/>
    </location>
</feature>
<protein>
    <submittedName>
        <fullName evidence="2">GNAT family N-acetyltransferase</fullName>
        <ecNumber evidence="2">2.3.1.-</ecNumber>
    </submittedName>
</protein>
<dbReference type="Pfam" id="PF13673">
    <property type="entry name" value="Acetyltransf_10"/>
    <property type="match status" value="1"/>
</dbReference>
<comment type="caution">
    <text evidence="2">The sequence shown here is derived from an EMBL/GenBank/DDBJ whole genome shotgun (WGS) entry which is preliminary data.</text>
</comment>
<keyword evidence="2" id="KW-0808">Transferase</keyword>
<dbReference type="GO" id="GO:0016747">
    <property type="term" value="F:acyltransferase activity, transferring groups other than amino-acyl groups"/>
    <property type="evidence" value="ECO:0007669"/>
    <property type="project" value="InterPro"/>
</dbReference>
<name>A0A9D1WY45_9FIRM</name>
<dbReference type="SUPFAM" id="SSF55729">
    <property type="entry name" value="Acyl-CoA N-acyltransferases (Nat)"/>
    <property type="match status" value="1"/>
</dbReference>
<sequence length="138" mass="16687">MKIKIYDFLPREAMEIREKVFVEEQGFLEEFDEIDSYAAHLVLFDQDEPIAACRFFQEKEKQDYIVGRIAVIKEYRGQKIGVKVLRAAEEEIRRRKGRILRLHAQLRAKEFYEKQGYLSYGEIEYEEYCPHIWMKKNL</sequence>
<dbReference type="InterPro" id="IPR016181">
    <property type="entry name" value="Acyl_CoA_acyltransferase"/>
</dbReference>
<evidence type="ECO:0000313" key="2">
    <source>
        <dbReference type="EMBL" id="HIX69052.1"/>
    </source>
</evidence>
<organism evidence="2 3">
    <name type="scientific">Candidatus Anaerostipes excrementavium</name>
    <dbReference type="NCBI Taxonomy" id="2838463"/>
    <lineage>
        <taxon>Bacteria</taxon>
        <taxon>Bacillati</taxon>
        <taxon>Bacillota</taxon>
        <taxon>Clostridia</taxon>
        <taxon>Lachnospirales</taxon>
        <taxon>Lachnospiraceae</taxon>
        <taxon>Anaerostipes</taxon>
    </lineage>
</organism>
<dbReference type="AlphaFoldDB" id="A0A9D1WY45"/>
<reference evidence="2" key="1">
    <citation type="journal article" date="2021" name="PeerJ">
        <title>Extensive microbial diversity within the chicken gut microbiome revealed by metagenomics and culture.</title>
        <authorList>
            <person name="Gilroy R."/>
            <person name="Ravi A."/>
            <person name="Getino M."/>
            <person name="Pursley I."/>
            <person name="Horton D.L."/>
            <person name="Alikhan N.F."/>
            <person name="Baker D."/>
            <person name="Gharbi K."/>
            <person name="Hall N."/>
            <person name="Watson M."/>
            <person name="Adriaenssens E.M."/>
            <person name="Foster-Nyarko E."/>
            <person name="Jarju S."/>
            <person name="Secka A."/>
            <person name="Antonio M."/>
            <person name="Oren A."/>
            <person name="Chaudhuri R.R."/>
            <person name="La Ragione R."/>
            <person name="Hildebrand F."/>
            <person name="Pallen M.J."/>
        </authorList>
    </citation>
    <scope>NUCLEOTIDE SEQUENCE</scope>
    <source>
        <strain evidence="2">CHK191-13928</strain>
    </source>
</reference>
<dbReference type="CDD" id="cd04301">
    <property type="entry name" value="NAT_SF"/>
    <property type="match status" value="1"/>
</dbReference>
<keyword evidence="2" id="KW-0012">Acyltransferase</keyword>
<evidence type="ECO:0000313" key="3">
    <source>
        <dbReference type="Proteomes" id="UP000886721"/>
    </source>
</evidence>
<dbReference type="Proteomes" id="UP000886721">
    <property type="component" value="Unassembled WGS sequence"/>
</dbReference>
<evidence type="ECO:0000259" key="1">
    <source>
        <dbReference type="PROSITE" id="PS51186"/>
    </source>
</evidence>
<reference evidence="2" key="2">
    <citation type="submission" date="2021-04" db="EMBL/GenBank/DDBJ databases">
        <authorList>
            <person name="Gilroy R."/>
        </authorList>
    </citation>
    <scope>NUCLEOTIDE SEQUENCE</scope>
    <source>
        <strain evidence="2">CHK191-13928</strain>
    </source>
</reference>